<keyword evidence="1" id="KW-0732">Signal</keyword>
<feature type="chain" id="PRO_5036698421" evidence="1">
    <location>
        <begin position="19"/>
        <end position="318"/>
    </location>
</feature>
<dbReference type="InterPro" id="IPR016186">
    <property type="entry name" value="C-type_lectin-like/link_sf"/>
</dbReference>
<dbReference type="InterPro" id="IPR036465">
    <property type="entry name" value="vWFA_dom_sf"/>
</dbReference>
<dbReference type="CDD" id="cd00037">
    <property type="entry name" value="CLECT"/>
    <property type="match status" value="1"/>
</dbReference>
<dbReference type="SMART" id="SM00034">
    <property type="entry name" value="CLECT"/>
    <property type="match status" value="1"/>
</dbReference>
<dbReference type="Pfam" id="PF00092">
    <property type="entry name" value="VWA"/>
    <property type="match status" value="1"/>
</dbReference>
<accession>A0A914CZ86</accession>
<dbReference type="SUPFAM" id="SSF56436">
    <property type="entry name" value="C-type lectin-like"/>
    <property type="match status" value="1"/>
</dbReference>
<dbReference type="PROSITE" id="PS50234">
    <property type="entry name" value="VWFA"/>
    <property type="match status" value="1"/>
</dbReference>
<dbReference type="InterPro" id="IPR002035">
    <property type="entry name" value="VWF_A"/>
</dbReference>
<protein>
    <submittedName>
        <fullName evidence="5">C-type lectin domain-containing protein</fullName>
    </submittedName>
</protein>
<organism evidence="4 5">
    <name type="scientific">Acrobeloides nanus</name>
    <dbReference type="NCBI Taxonomy" id="290746"/>
    <lineage>
        <taxon>Eukaryota</taxon>
        <taxon>Metazoa</taxon>
        <taxon>Ecdysozoa</taxon>
        <taxon>Nematoda</taxon>
        <taxon>Chromadorea</taxon>
        <taxon>Rhabditida</taxon>
        <taxon>Tylenchina</taxon>
        <taxon>Cephalobomorpha</taxon>
        <taxon>Cephaloboidea</taxon>
        <taxon>Cephalobidae</taxon>
        <taxon>Acrobeloides</taxon>
    </lineage>
</organism>
<dbReference type="Gene3D" id="3.40.50.410">
    <property type="entry name" value="von Willebrand factor, type A domain"/>
    <property type="match status" value="1"/>
</dbReference>
<proteinExistence type="predicted"/>
<dbReference type="Proteomes" id="UP000887540">
    <property type="component" value="Unplaced"/>
</dbReference>
<dbReference type="PANTHER" id="PTHR31024">
    <property type="entry name" value="C-TYPE LECTIN"/>
    <property type="match status" value="1"/>
</dbReference>
<name>A0A914CZ86_9BILA</name>
<dbReference type="SUPFAM" id="SSF53300">
    <property type="entry name" value="vWA-like"/>
    <property type="match status" value="1"/>
</dbReference>
<dbReference type="PROSITE" id="PS50041">
    <property type="entry name" value="C_TYPE_LECTIN_2"/>
    <property type="match status" value="1"/>
</dbReference>
<dbReference type="PANTHER" id="PTHR31024:SF3">
    <property type="entry name" value="C-TYPE LECTIN-RELATED"/>
    <property type="match status" value="1"/>
</dbReference>
<evidence type="ECO:0000313" key="5">
    <source>
        <dbReference type="WBParaSite" id="ACRNAN_scaffold1619.g23248.t1"/>
    </source>
</evidence>
<evidence type="ECO:0000313" key="4">
    <source>
        <dbReference type="Proteomes" id="UP000887540"/>
    </source>
</evidence>
<dbReference type="InterPro" id="IPR016187">
    <property type="entry name" value="CTDL_fold"/>
</dbReference>
<evidence type="ECO:0000256" key="1">
    <source>
        <dbReference type="SAM" id="SignalP"/>
    </source>
</evidence>
<keyword evidence="4" id="KW-1185">Reference proteome</keyword>
<sequence>MWSKFLAIVSLAVFSSWALPMLDRPANHDLSASPECSTNASAAWLDVVFLIDTSSNMGSANLRKISTIAALVMSKFTIGNRANISAGEHNTRVAVITYDHVARIVANFTDINSLGDLSTVLNNIQVSNTADANLYDRYAQCVDFAGGNPDNYTEICTSNGLTPLAILSRDEENFVQTIRNSINLEVYSPPYYIGLHQDSKGNWVWYDDNMKEFSSSYFNWGLGYPMNLGKCAVIDYSVDVFYLVWKDADCDPQYSGYEYALCQRGACDAESVACGLVNLPNINLTLVENKKRMAVYKIAQMKKFHRNYKKNLKVVRKF</sequence>
<evidence type="ECO:0000259" key="3">
    <source>
        <dbReference type="PROSITE" id="PS50234"/>
    </source>
</evidence>
<dbReference type="WBParaSite" id="ACRNAN_scaffold1619.g23248.t1">
    <property type="protein sequence ID" value="ACRNAN_scaffold1619.g23248.t1"/>
    <property type="gene ID" value="ACRNAN_scaffold1619.g23248"/>
</dbReference>
<dbReference type="InterPro" id="IPR001304">
    <property type="entry name" value="C-type_lectin-like"/>
</dbReference>
<feature type="signal peptide" evidence="1">
    <location>
        <begin position="1"/>
        <end position="18"/>
    </location>
</feature>
<dbReference type="AlphaFoldDB" id="A0A914CZ86"/>
<dbReference type="Pfam" id="PF00059">
    <property type="entry name" value="Lectin_C"/>
    <property type="match status" value="1"/>
</dbReference>
<dbReference type="Gene3D" id="3.10.100.10">
    <property type="entry name" value="Mannose-Binding Protein A, subunit A"/>
    <property type="match status" value="1"/>
</dbReference>
<evidence type="ECO:0000259" key="2">
    <source>
        <dbReference type="PROSITE" id="PS50041"/>
    </source>
</evidence>
<feature type="domain" description="C-type lectin" evidence="2">
    <location>
        <begin position="156"/>
        <end position="251"/>
    </location>
</feature>
<feature type="domain" description="VWFA" evidence="3">
    <location>
        <begin position="46"/>
        <end position="134"/>
    </location>
</feature>
<reference evidence="5" key="1">
    <citation type="submission" date="2022-11" db="UniProtKB">
        <authorList>
            <consortium name="WormBaseParasite"/>
        </authorList>
    </citation>
    <scope>IDENTIFICATION</scope>
</reference>